<evidence type="ECO:0000313" key="3">
    <source>
        <dbReference type="EMBL" id="GMJ10211.1"/>
    </source>
</evidence>
<reference evidence="3" key="1">
    <citation type="submission" date="2023-05" db="EMBL/GenBank/DDBJ databases">
        <title>Genome and transcriptome analyses reveal genes involved in the formation of fine ridges on petal epidermal cells in Hibiscus trionum.</title>
        <authorList>
            <person name="Koshimizu S."/>
            <person name="Masuda S."/>
            <person name="Ishii T."/>
            <person name="Shirasu K."/>
            <person name="Hoshino A."/>
            <person name="Arita M."/>
        </authorList>
    </citation>
    <scope>NUCLEOTIDE SEQUENCE</scope>
    <source>
        <strain evidence="3">Hamamatsu line</strain>
    </source>
</reference>
<dbReference type="PANTHER" id="PTHR15503">
    <property type="entry name" value="LDOC1 RELATED"/>
    <property type="match status" value="1"/>
</dbReference>
<dbReference type="AlphaFoldDB" id="A0A9W7MUV8"/>
<organism evidence="3 4">
    <name type="scientific">Hibiscus trionum</name>
    <name type="common">Flower of an hour</name>
    <dbReference type="NCBI Taxonomy" id="183268"/>
    <lineage>
        <taxon>Eukaryota</taxon>
        <taxon>Viridiplantae</taxon>
        <taxon>Streptophyta</taxon>
        <taxon>Embryophyta</taxon>
        <taxon>Tracheophyta</taxon>
        <taxon>Spermatophyta</taxon>
        <taxon>Magnoliopsida</taxon>
        <taxon>eudicotyledons</taxon>
        <taxon>Gunneridae</taxon>
        <taxon>Pentapetalae</taxon>
        <taxon>rosids</taxon>
        <taxon>malvids</taxon>
        <taxon>Malvales</taxon>
        <taxon>Malvaceae</taxon>
        <taxon>Malvoideae</taxon>
        <taxon>Hibiscus</taxon>
    </lineage>
</organism>
<comment type="caution">
    <text evidence="3">The sequence shown here is derived from an EMBL/GenBank/DDBJ whole genome shotgun (WGS) entry which is preliminary data.</text>
</comment>
<feature type="region of interest" description="Disordered" evidence="1">
    <location>
        <begin position="1"/>
        <end position="24"/>
    </location>
</feature>
<keyword evidence="4" id="KW-1185">Reference proteome</keyword>
<dbReference type="SUPFAM" id="SSF50630">
    <property type="entry name" value="Acid proteases"/>
    <property type="match status" value="1"/>
</dbReference>
<dbReference type="Gene3D" id="2.40.70.10">
    <property type="entry name" value="Acid Proteases"/>
    <property type="match status" value="1"/>
</dbReference>
<feature type="region of interest" description="Disordered" evidence="1">
    <location>
        <begin position="81"/>
        <end position="104"/>
    </location>
</feature>
<protein>
    <recommendedName>
        <fullName evidence="2">Retrotransposon gag domain-containing protein</fullName>
    </recommendedName>
</protein>
<dbReference type="Pfam" id="PF08284">
    <property type="entry name" value="RVP_2"/>
    <property type="match status" value="1"/>
</dbReference>
<evidence type="ECO:0000313" key="4">
    <source>
        <dbReference type="Proteomes" id="UP001165190"/>
    </source>
</evidence>
<feature type="compositionally biased region" description="Polar residues" evidence="1">
    <location>
        <begin position="319"/>
        <end position="352"/>
    </location>
</feature>
<dbReference type="PANTHER" id="PTHR15503:SF43">
    <property type="entry name" value="REVERSE TRANSCRIPTASE RNASE H-LIKE DOMAIN-CONTAINING PROTEIN"/>
    <property type="match status" value="1"/>
</dbReference>
<sequence>MVDGVPITRSQSWQQETSKLQEEIGRVESSIDAKMDAKFGEFRTQIGEDMRKMLELALGKRIEPVGNATGSQSQVFLGGPGVLGSNPRAGAAGEDGQSPGDTEPEVEIVNEQNSRGNNSVGVENQGSFGNLTFKLPCPRFDGDDFRGWHSKLEQYFEAEAVPENSKIRLVMLHLEGKALQWHQFLMRNQEDFANLGWSQYLRLIRERFCPGGFDDPFEDLLELRQQESVEKFYEEFVSLVNQVQLPDKYILSIFKNHLRLEISQFLNVLQPKTLMEAFHTAKHLENMFFPTGGKSSFRSVAPSTLTVPNRSMASGYRSVMNSSTSISPSVPQRSPTHMPSGSSVLRGGTNSHKPGGSKTLSAAERDERRKKGLCFWCAAKYAPGHKCSKSQIFQIVVEGKEEEGEPEIFLDCEENEEVLLRGEDPVISLQAMWGANCQETMKLRVKVKGIEWVALVDSGSTHNFLSLAVVKQLGLGIDRRCNLKVTVADGNVLGTLGWCNQLQCETQGEGFSSDFLVVGLKNCDAVLGVQWLSTLGAISWDFNTLRMQFVKED</sequence>
<evidence type="ECO:0000259" key="2">
    <source>
        <dbReference type="Pfam" id="PF03732"/>
    </source>
</evidence>
<dbReference type="Proteomes" id="UP001165190">
    <property type="component" value="Unassembled WGS sequence"/>
</dbReference>
<dbReference type="InterPro" id="IPR021109">
    <property type="entry name" value="Peptidase_aspartic_dom_sf"/>
</dbReference>
<feature type="compositionally biased region" description="Polar residues" evidence="1">
    <location>
        <begin position="8"/>
        <end position="18"/>
    </location>
</feature>
<name>A0A9W7MUV8_HIBTR</name>
<dbReference type="Pfam" id="PF03732">
    <property type="entry name" value="Retrotrans_gag"/>
    <property type="match status" value="1"/>
</dbReference>
<feature type="domain" description="Retrotransposon gag" evidence="2">
    <location>
        <begin position="169"/>
        <end position="258"/>
    </location>
</feature>
<dbReference type="InterPro" id="IPR032567">
    <property type="entry name" value="RTL1-rel"/>
</dbReference>
<proteinExistence type="predicted"/>
<gene>
    <name evidence="3" type="ORF">HRI_004690300</name>
</gene>
<dbReference type="InterPro" id="IPR005162">
    <property type="entry name" value="Retrotrans_gag_dom"/>
</dbReference>
<evidence type="ECO:0000256" key="1">
    <source>
        <dbReference type="SAM" id="MobiDB-lite"/>
    </source>
</evidence>
<dbReference type="CDD" id="cd00303">
    <property type="entry name" value="retropepsin_like"/>
    <property type="match status" value="1"/>
</dbReference>
<feature type="region of interest" description="Disordered" evidence="1">
    <location>
        <begin position="317"/>
        <end position="364"/>
    </location>
</feature>
<dbReference type="EMBL" id="BSYR01000056">
    <property type="protein sequence ID" value="GMJ10211.1"/>
    <property type="molecule type" value="Genomic_DNA"/>
</dbReference>
<accession>A0A9W7MUV8</accession>
<dbReference type="OrthoDB" id="1305335at2759"/>